<accession>A0A0K0DEX8</accession>
<keyword evidence="1" id="KW-0812">Transmembrane</keyword>
<reference evidence="2" key="1">
    <citation type="submission" date="2012-09" db="EMBL/GenBank/DDBJ databases">
        <authorList>
            <person name="Martin A.A."/>
        </authorList>
    </citation>
    <scope>NUCLEOTIDE SEQUENCE</scope>
</reference>
<evidence type="ECO:0000313" key="3">
    <source>
        <dbReference type="WBParaSite" id="ACAC_0000945901-mRNA-1"/>
    </source>
</evidence>
<dbReference type="WBParaSite" id="ACAC_0000945901-mRNA-1">
    <property type="protein sequence ID" value="ACAC_0000945901-mRNA-1"/>
    <property type="gene ID" value="ACAC_0000945901"/>
</dbReference>
<evidence type="ECO:0000256" key="1">
    <source>
        <dbReference type="SAM" id="Phobius"/>
    </source>
</evidence>
<feature type="transmembrane region" description="Helical" evidence="1">
    <location>
        <begin position="7"/>
        <end position="27"/>
    </location>
</feature>
<protein>
    <submittedName>
        <fullName evidence="3">Col_cuticle_N domain-containing protein</fullName>
    </submittedName>
</protein>
<keyword evidence="1" id="KW-1133">Transmembrane helix</keyword>
<keyword evidence="1" id="KW-0472">Membrane</keyword>
<reference evidence="3" key="2">
    <citation type="submission" date="2017-02" db="UniProtKB">
        <authorList>
            <consortium name="WormBaseParasite"/>
        </authorList>
    </citation>
    <scope>IDENTIFICATION</scope>
</reference>
<name>A0A0K0DEX8_ANGCA</name>
<dbReference type="AlphaFoldDB" id="A0A0K0DEX8"/>
<dbReference type="Proteomes" id="UP000035642">
    <property type="component" value="Unassembled WGS sequence"/>
</dbReference>
<evidence type="ECO:0000313" key="2">
    <source>
        <dbReference type="Proteomes" id="UP000035642"/>
    </source>
</evidence>
<sequence>MKKRKHTFCSWTFGIVAIVVMTVIIVLQTKADFS</sequence>
<keyword evidence="2" id="KW-1185">Reference proteome</keyword>
<proteinExistence type="predicted"/>
<organism evidence="2 3">
    <name type="scientific">Angiostrongylus cantonensis</name>
    <name type="common">Rat lungworm</name>
    <dbReference type="NCBI Taxonomy" id="6313"/>
    <lineage>
        <taxon>Eukaryota</taxon>
        <taxon>Metazoa</taxon>
        <taxon>Ecdysozoa</taxon>
        <taxon>Nematoda</taxon>
        <taxon>Chromadorea</taxon>
        <taxon>Rhabditida</taxon>
        <taxon>Rhabditina</taxon>
        <taxon>Rhabditomorpha</taxon>
        <taxon>Strongyloidea</taxon>
        <taxon>Metastrongylidae</taxon>
        <taxon>Angiostrongylus</taxon>
    </lineage>
</organism>